<sequence>MSATTDRPPLRIVPFRAPTARLALKPTNTPTGLPELPGMPGLSGLPGLLDGAWWPRSRDLPLELSALADVLDPLGGRITRIAVNSRYWPVVPRRIPVNGHVVKVGWFTTELDPHKILLLSHTTGRWNLLVIPPEAGASAAARLMTAASDSTGPSATATATELIAAEHALHGAPATDGAQGPAEAEAWEDDEIAPLLIPLVPLVPLVPQMPQMPLVKEAALARPVPPVTGR</sequence>
<evidence type="ECO:0000313" key="2">
    <source>
        <dbReference type="Proteomes" id="UP001230328"/>
    </source>
</evidence>
<proteinExistence type="predicted"/>
<dbReference type="InterPro" id="IPR046036">
    <property type="entry name" value="DUF5994"/>
</dbReference>
<gene>
    <name evidence="1" type="ORF">QF035_005520</name>
</gene>
<protein>
    <submittedName>
        <fullName evidence="1">Uncharacterized protein</fullName>
    </submittedName>
</protein>
<organism evidence="1 2">
    <name type="scientific">Streptomyces umbrinus</name>
    <dbReference type="NCBI Taxonomy" id="67370"/>
    <lineage>
        <taxon>Bacteria</taxon>
        <taxon>Bacillati</taxon>
        <taxon>Actinomycetota</taxon>
        <taxon>Actinomycetes</taxon>
        <taxon>Kitasatosporales</taxon>
        <taxon>Streptomycetaceae</taxon>
        <taxon>Streptomyces</taxon>
        <taxon>Streptomyces phaeochromogenes group</taxon>
    </lineage>
</organism>
<dbReference type="Pfam" id="PF19457">
    <property type="entry name" value="DUF5994"/>
    <property type="match status" value="1"/>
</dbReference>
<accession>A0ABU0SWX2</accession>
<dbReference type="RefSeq" id="WP_373466730.1">
    <property type="nucleotide sequence ID" value="NZ_JAUSZI010000002.1"/>
</dbReference>
<evidence type="ECO:0000313" key="1">
    <source>
        <dbReference type="EMBL" id="MDQ1027938.1"/>
    </source>
</evidence>
<dbReference type="Proteomes" id="UP001230328">
    <property type="component" value="Unassembled WGS sequence"/>
</dbReference>
<dbReference type="EMBL" id="JAUSZI010000002">
    <property type="protein sequence ID" value="MDQ1027938.1"/>
    <property type="molecule type" value="Genomic_DNA"/>
</dbReference>
<keyword evidence="2" id="KW-1185">Reference proteome</keyword>
<name>A0ABU0SWX2_9ACTN</name>
<reference evidence="1 2" key="1">
    <citation type="submission" date="2023-07" db="EMBL/GenBank/DDBJ databases">
        <title>Comparative genomics of wheat-associated soil bacteria to identify genetic determinants of phenazine resistance.</title>
        <authorList>
            <person name="Mouncey N."/>
        </authorList>
    </citation>
    <scope>NUCLEOTIDE SEQUENCE [LARGE SCALE GENOMIC DNA]</scope>
    <source>
        <strain evidence="1 2">V2I4</strain>
    </source>
</reference>
<comment type="caution">
    <text evidence="1">The sequence shown here is derived from an EMBL/GenBank/DDBJ whole genome shotgun (WGS) entry which is preliminary data.</text>
</comment>